<dbReference type="InterPro" id="IPR003879">
    <property type="entry name" value="Butyrophylin_SPRY"/>
</dbReference>
<reference evidence="2" key="2">
    <citation type="submission" date="2013-08" db="UniProtKB">
        <authorList>
            <consortium name="Ensembl"/>
        </authorList>
    </citation>
    <scope>IDENTIFICATION</scope>
    <source>
        <strain evidence="2">Tuebingen</strain>
    </source>
</reference>
<dbReference type="KEGG" id="dre:794946"/>
<dbReference type="PANTHER" id="PTHR24103">
    <property type="entry name" value="E3 UBIQUITIN-PROTEIN LIGASE TRIM"/>
    <property type="match status" value="1"/>
</dbReference>
<name>B0S6Z7_DANRE</name>
<protein>
    <submittedName>
        <fullName evidence="4">SPRY_PRY_C-I_1 domain-containing protein</fullName>
    </submittedName>
    <submittedName>
        <fullName evidence="2">Si:dkey-18p12.4</fullName>
    </submittedName>
</protein>
<dbReference type="SUPFAM" id="SSF49899">
    <property type="entry name" value="Concanavalin A-like lectins/glucanases"/>
    <property type="match status" value="1"/>
</dbReference>
<dbReference type="STRING" id="7955.ENSDARP00000100217"/>
<dbReference type="AlphaFoldDB" id="B0S6Z7"/>
<feature type="domain" description="B30.2/SPRY" evidence="1">
    <location>
        <begin position="241"/>
        <end position="435"/>
    </location>
</feature>
<dbReference type="InterPro" id="IPR013320">
    <property type="entry name" value="ConA-like_dom_sf"/>
</dbReference>
<sequence>MAFAATKENNTGITLSDISIQEPYLRNRRYSASFPFIKPELSDQPKQKVVQILKDLGLVCYQVFKIPAIRSTEQKEDFSLDESKCIIRELAAELDRVVQSKILLMTEKIKSKGTNDEEQKEQEYYIFQWAEDVENMQIKQLDNKKEQQPFSEHLTNSEKRFKKAKTILSDWSWTLKNMQQNSVCPKGECEEILKDLHRQWKQGESSILPVMDWMIWTVLQSERSQDSVARQWIRSKQRSRNTAGLCIPKPVWNWITTSTDVVVLDPNTANPELLVSDDGKYLKSKKYTGLDNWEGFQRKKCRFDGWACVQAKEGYSTGRHYWEVGVKKKHEWRVGVVKESAPRNGYVNMNTKAGYWNLRLQLGTVMALTEPVTKLNVQSPSKIGVYLDIEEGHVSFYDAEKQRHIYTFNTDFNETENIYPMFGTVETDRALVILS</sequence>
<dbReference type="eggNOG" id="KOG2177">
    <property type="taxonomic scope" value="Eukaryota"/>
</dbReference>
<dbReference type="InterPro" id="IPR043136">
    <property type="entry name" value="B30.2/SPRY_sf"/>
</dbReference>
<dbReference type="EMBL" id="BX571845">
    <property type="status" value="NOT_ANNOTATED_CDS"/>
    <property type="molecule type" value="Genomic_DNA"/>
</dbReference>
<dbReference type="AGR" id="ZFIN:ZDB-GENE-070912-408"/>
<dbReference type="RefSeq" id="NP_001116179.1">
    <property type="nucleotide sequence ID" value="NM_001122707.1"/>
</dbReference>
<dbReference type="PhylomeDB" id="B0S6Z7"/>
<gene>
    <name evidence="2 4 5" type="primary">si:dkey-18p12.4</name>
</gene>
<dbReference type="Ensembl" id="ENSDART00000112827.4">
    <property type="protein sequence ID" value="ENSDARP00000100217.3"/>
    <property type="gene ID" value="ENSDARG00000079703.4"/>
</dbReference>
<dbReference type="GO" id="GO:0005737">
    <property type="term" value="C:cytoplasm"/>
    <property type="evidence" value="ECO:0000318"/>
    <property type="project" value="GO_Central"/>
</dbReference>
<dbReference type="CDD" id="cd13733">
    <property type="entry name" value="SPRY_PRY_C-I_1"/>
    <property type="match status" value="1"/>
</dbReference>
<evidence type="ECO:0000259" key="1">
    <source>
        <dbReference type="PROSITE" id="PS50188"/>
    </source>
</evidence>
<dbReference type="OrthoDB" id="128536at2759"/>
<dbReference type="PaxDb" id="7955-ENSDARP00000100217"/>
<organism evidence="2">
    <name type="scientific">Danio rerio</name>
    <name type="common">Zebrafish</name>
    <name type="synonym">Brachydanio rerio</name>
    <dbReference type="NCBI Taxonomy" id="7955"/>
    <lineage>
        <taxon>Eukaryota</taxon>
        <taxon>Metazoa</taxon>
        <taxon>Chordata</taxon>
        <taxon>Craniata</taxon>
        <taxon>Vertebrata</taxon>
        <taxon>Euteleostomi</taxon>
        <taxon>Actinopterygii</taxon>
        <taxon>Neopterygii</taxon>
        <taxon>Teleostei</taxon>
        <taxon>Ostariophysi</taxon>
        <taxon>Cypriniformes</taxon>
        <taxon>Danionidae</taxon>
        <taxon>Danioninae</taxon>
        <taxon>Danio</taxon>
    </lineage>
</organism>
<dbReference type="InterPro" id="IPR050143">
    <property type="entry name" value="TRIM/RBCC"/>
</dbReference>
<dbReference type="Pfam" id="PF00622">
    <property type="entry name" value="SPRY"/>
    <property type="match status" value="1"/>
</dbReference>
<dbReference type="PROSITE" id="PS50188">
    <property type="entry name" value="B302_SPRY"/>
    <property type="match status" value="1"/>
</dbReference>
<dbReference type="Bgee" id="ENSDARG00000079703">
    <property type="expression patterns" value="Expressed in pharyngeal gill and 14 other cell types or tissues"/>
</dbReference>
<evidence type="ECO:0000313" key="3">
    <source>
        <dbReference type="Proteomes" id="UP000000437"/>
    </source>
</evidence>
<accession>A0A8M1NGB8</accession>
<proteinExistence type="predicted"/>
<dbReference type="ZFIN" id="ZDB-GENE-070912-408">
    <property type="gene designation" value="si:dkey-18p12.4"/>
</dbReference>
<dbReference type="InterPro" id="IPR001870">
    <property type="entry name" value="B30.2/SPRY"/>
</dbReference>
<evidence type="ECO:0000313" key="2">
    <source>
        <dbReference type="Ensembl" id="ENSDARP00000100217"/>
    </source>
</evidence>
<dbReference type="PRINTS" id="PR01407">
    <property type="entry name" value="BUTYPHLNCDUF"/>
</dbReference>
<dbReference type="SMR" id="B0S6Z7"/>
<dbReference type="GO" id="GO:0045087">
    <property type="term" value="P:innate immune response"/>
    <property type="evidence" value="ECO:0000318"/>
    <property type="project" value="GO_Central"/>
</dbReference>
<dbReference type="OMA" id="AGYWNLR"/>
<dbReference type="InterPro" id="IPR003877">
    <property type="entry name" value="SPRY_dom"/>
</dbReference>
<dbReference type="Gene3D" id="2.60.120.920">
    <property type="match status" value="1"/>
</dbReference>
<dbReference type="Pfam" id="PF13765">
    <property type="entry name" value="PRY"/>
    <property type="match status" value="1"/>
</dbReference>
<reference evidence="2 3" key="1">
    <citation type="journal article" date="2013" name="Nature">
        <title>The zebrafish reference genome sequence and its relationship to the human genome.</title>
        <authorList>
            <consortium name="Genome Reference Consortium Zebrafish"/>
            <person name="Howe K."/>
            <person name="Clark M.D."/>
            <person name="Torroja C.F."/>
            <person name="Torrance J."/>
            <person name="Berthelot C."/>
            <person name="Muffato M."/>
            <person name="Collins J.E."/>
            <person name="Humphray S."/>
            <person name="McLaren K."/>
            <person name="Matthews L."/>
            <person name="McLaren S."/>
            <person name="Sealy I."/>
            <person name="Caccamo M."/>
            <person name="Churcher C."/>
            <person name="Scott C."/>
            <person name="Barrett J.C."/>
            <person name="Koch R."/>
            <person name="Rauch G.J."/>
            <person name="White S."/>
            <person name="Chow W."/>
            <person name="Kilian B."/>
            <person name="Quintais L.T."/>
            <person name="Guerra-Assuncao J.A."/>
            <person name="Zhou Y."/>
            <person name="Gu Y."/>
            <person name="Yen J."/>
            <person name="Vogel J.H."/>
            <person name="Eyre T."/>
            <person name="Redmond S."/>
            <person name="Banerjee R."/>
            <person name="Chi J."/>
            <person name="Fu B."/>
            <person name="Langley E."/>
            <person name="Maguire S.F."/>
            <person name="Laird G.K."/>
            <person name="Lloyd D."/>
            <person name="Kenyon E."/>
            <person name="Donaldson S."/>
            <person name="Sehra H."/>
            <person name="Almeida-King J."/>
            <person name="Loveland J."/>
            <person name="Trevanion S."/>
            <person name="Jones M."/>
            <person name="Quail M."/>
            <person name="Willey D."/>
            <person name="Hunt A."/>
            <person name="Burton J."/>
            <person name="Sims S."/>
            <person name="McLay K."/>
            <person name="Plumb B."/>
            <person name="Davis J."/>
            <person name="Clee C."/>
            <person name="Oliver K."/>
            <person name="Clark R."/>
            <person name="Riddle C."/>
            <person name="Elliot D."/>
            <person name="Eliott D."/>
            <person name="Threadgold G."/>
            <person name="Harden G."/>
            <person name="Ware D."/>
            <person name="Begum S."/>
            <person name="Mortimore B."/>
            <person name="Mortimer B."/>
            <person name="Kerry G."/>
            <person name="Heath P."/>
            <person name="Phillimore B."/>
            <person name="Tracey A."/>
            <person name="Corby N."/>
            <person name="Dunn M."/>
            <person name="Johnson C."/>
            <person name="Wood J."/>
            <person name="Clark S."/>
            <person name="Pelan S."/>
            <person name="Griffiths G."/>
            <person name="Smith M."/>
            <person name="Glithero R."/>
            <person name="Howden P."/>
            <person name="Barker N."/>
            <person name="Lloyd C."/>
            <person name="Stevens C."/>
            <person name="Harley J."/>
            <person name="Holt K."/>
            <person name="Panagiotidis G."/>
            <person name="Lovell J."/>
            <person name="Beasley H."/>
            <person name="Henderson C."/>
            <person name="Gordon D."/>
            <person name="Auger K."/>
            <person name="Wright D."/>
            <person name="Collins J."/>
            <person name="Raisen C."/>
            <person name="Dyer L."/>
            <person name="Leung K."/>
            <person name="Robertson L."/>
            <person name="Ambridge K."/>
            <person name="Leongamornlert D."/>
            <person name="McGuire S."/>
            <person name="Gilderthorp R."/>
            <person name="Griffiths C."/>
            <person name="Manthravadi D."/>
            <person name="Nichol S."/>
            <person name="Barker G."/>
            <person name="Whitehead S."/>
            <person name="Kay M."/>
            <person name="Brown J."/>
            <person name="Murnane C."/>
            <person name="Gray E."/>
            <person name="Humphries M."/>
            <person name="Sycamore N."/>
            <person name="Barker D."/>
            <person name="Saunders D."/>
            <person name="Wallis J."/>
            <person name="Babbage A."/>
            <person name="Hammond S."/>
            <person name="Mashreghi-Mohammadi M."/>
            <person name="Barr L."/>
            <person name="Martin S."/>
            <person name="Wray P."/>
            <person name="Ellington A."/>
            <person name="Matthews N."/>
            <person name="Ellwood M."/>
            <person name="Woodmansey R."/>
            <person name="Clark G."/>
            <person name="Cooper J."/>
            <person name="Cooper J."/>
            <person name="Tromans A."/>
            <person name="Grafham D."/>
            <person name="Skuce C."/>
            <person name="Pandian R."/>
            <person name="Andrews R."/>
            <person name="Harrison E."/>
            <person name="Kimberley A."/>
            <person name="Garnett J."/>
            <person name="Fosker N."/>
            <person name="Hall R."/>
            <person name="Garner P."/>
            <person name="Kelly D."/>
            <person name="Bird C."/>
            <person name="Palmer S."/>
            <person name="Gehring I."/>
            <person name="Berger A."/>
            <person name="Dooley C.M."/>
            <person name="Ersan-Urun Z."/>
            <person name="Eser C."/>
            <person name="Geiger H."/>
            <person name="Geisler M."/>
            <person name="Karotki L."/>
            <person name="Kirn A."/>
            <person name="Konantz J."/>
            <person name="Konantz M."/>
            <person name="Oberlander M."/>
            <person name="Rudolph-Geiger S."/>
            <person name="Teucke M."/>
            <person name="Lanz C."/>
            <person name="Raddatz G."/>
            <person name="Osoegawa K."/>
            <person name="Zhu B."/>
            <person name="Rapp A."/>
            <person name="Widaa S."/>
            <person name="Langford C."/>
            <person name="Yang F."/>
            <person name="Schuster S.C."/>
            <person name="Carter N.P."/>
            <person name="Harrow J."/>
            <person name="Ning Z."/>
            <person name="Herrero J."/>
            <person name="Searle S.M."/>
            <person name="Enright A."/>
            <person name="Geisler R."/>
            <person name="Plasterk R.H."/>
            <person name="Lee C."/>
            <person name="Westerfield M."/>
            <person name="de Jong P.J."/>
            <person name="Zon L.I."/>
            <person name="Postlethwait J.H."/>
            <person name="Nusslein-Volhard C."/>
            <person name="Hubbard T.J."/>
            <person name="Roest Crollius H."/>
            <person name="Rogers J."/>
            <person name="Stemple D.L."/>
        </authorList>
    </citation>
    <scope>NUCLEOTIDE SEQUENCE [LARGE SCALE GENOMIC DNA]</scope>
    <source>
        <strain evidence="2">Tuebingen</strain>
    </source>
</reference>
<reference evidence="4" key="3">
    <citation type="journal article" date="2015" name="Nat. Commun.">
        <title>RFX transcription factors are essential for hearing in mice.</title>
        <authorList>
            <person name="Elkon R."/>
            <person name="Milon B."/>
            <person name="Morrison L."/>
            <person name="Shah M."/>
            <person name="Vijayakumar S."/>
            <person name="Racherla M."/>
            <person name="Leitch C.C."/>
            <person name="Silipino L."/>
            <person name="Hadi S."/>
            <person name="Weiss-Gayet M."/>
            <person name="Barras E."/>
            <person name="Schmid C.D."/>
            <person name="Ait-Lounis A."/>
            <person name="Barnes A."/>
            <person name="Song Y."/>
            <person name="Eisenman D.J."/>
            <person name="Eliyahu E."/>
            <person name="Frolenkov G.I."/>
            <person name="Strome S.E."/>
            <person name="Durand B."/>
            <person name="Zaghloul N.A."/>
            <person name="Jones S.M."/>
            <person name="Reith W."/>
            <person name="Hertzano R."/>
        </authorList>
    </citation>
    <scope>NUCLEOTIDE SEQUENCE</scope>
    <source>
        <strain evidence="4">Tuebingen</strain>
    </source>
</reference>
<keyword evidence="3" id="KW-1185">Reference proteome</keyword>
<dbReference type="GO" id="GO:0061630">
    <property type="term" value="F:ubiquitin protein ligase activity"/>
    <property type="evidence" value="ECO:0000318"/>
    <property type="project" value="GO_Central"/>
</dbReference>
<dbReference type="HOGENOM" id="CLU_054395_0_0_1"/>
<reference evidence="4" key="4">
    <citation type="submission" date="2025-04" db="UniProtKB">
        <authorList>
            <consortium name="RefSeq"/>
        </authorList>
    </citation>
    <scope>IDENTIFICATION</scope>
    <source>
        <strain evidence="4">Tuebingen</strain>
    </source>
</reference>
<dbReference type="SMART" id="SM00589">
    <property type="entry name" value="PRY"/>
    <property type="match status" value="1"/>
</dbReference>
<dbReference type="GeneID" id="794946"/>
<dbReference type="InterPro" id="IPR006574">
    <property type="entry name" value="PRY"/>
</dbReference>
<dbReference type="GeneTree" id="ENSGT00940000164374"/>
<evidence type="ECO:0000313" key="5">
    <source>
        <dbReference type="ZFIN" id="ZDB-GENE-070912-408"/>
    </source>
</evidence>
<evidence type="ECO:0000313" key="4">
    <source>
        <dbReference type="RefSeq" id="NP_001116179.1"/>
    </source>
</evidence>
<accession>B0S6Z7</accession>
<dbReference type="Proteomes" id="UP000000437">
    <property type="component" value="Chromosome 9"/>
</dbReference>
<dbReference type="SMART" id="SM00449">
    <property type="entry name" value="SPRY"/>
    <property type="match status" value="1"/>
</dbReference>